<proteinExistence type="inferred from homology"/>
<evidence type="ECO:0000259" key="9">
    <source>
        <dbReference type="PROSITE" id="PS50203"/>
    </source>
</evidence>
<dbReference type="InterPro" id="IPR008153">
    <property type="entry name" value="GAE_dom"/>
</dbReference>
<dbReference type="PROSITE" id="PS50909">
    <property type="entry name" value="GAT"/>
    <property type="match status" value="1"/>
</dbReference>
<evidence type="ECO:0000313" key="11">
    <source>
        <dbReference type="EMBL" id="TIA68382.1"/>
    </source>
</evidence>
<evidence type="ECO:0000256" key="6">
    <source>
        <dbReference type="PROSITE-ProRule" id="PRU00239"/>
    </source>
</evidence>
<dbReference type="Gene3D" id="2.60.40.1230">
    <property type="match status" value="1"/>
</dbReference>
<sequence length="731" mass="79361">MYHTHRPASSGTTTPDHITPFPIRLIHERAPRRPRSISSIISKPLNDDFYRFWDRFLATSPNRALNTSALARRLEQTLKAASGEENGLHTQESPAASYEQAKKECQTKVQAIVAECKRLNQRYRDRQFEVELYQHDCIVPLVDDEGNTTAIQPSGVKRVKILKDIFEKPTFNAEGACGDDVMQGSLGNCWFIAALVSVAAKPGLMQRLCVARDEAVGVYGFVFFRDVIWIPEIVDDRLFIHVSDGDDLFVGKYVEERQTRSTFNNSNDITKLRESLQKGGEALYFARCRDSQDTWLPLIEKALMVIMAGFDTRRKTDYRAKAAEEVGKIQQKARLLEEMLQGYKPGDEIKEGDVFEELANALASAHPKIQKMCEEESEDTEAVAKLFEINDSIHRTSERYKLIKKGDLEGANRIAAGTLGISGAGVKSGPNNELSLIDFGGPEEEEAAQPAQSQSSQAAPPPKGNALEDDLLGLSMGDSAYGSGGALTLGSPSNGLADLAGPSSSQPTPAPAPAAIPPPAQPQAAKANYDPFGMISSPAPTSNAFNQPQQQQRSADPFAALAGNSRTASPFQFQQSVKSTASPAVPQSAASLLGGDDEWTFSSALPSQPQQPQSNAVTVIDSSVKAVFHVSRPAGATDYLAIDARISNKTPQPISDFTLQLAVTKAFSLQLQPQSGRNLSPMQVDGIKQAIRLQGVTQGKGNAVRMRWRASYSVAGQPREESGEVSNLGVL</sequence>
<dbReference type="PROSITE" id="PS50180">
    <property type="entry name" value="GAE"/>
    <property type="match status" value="1"/>
</dbReference>
<dbReference type="PROSITE" id="PS00139">
    <property type="entry name" value="THIOL_PROTEASE_CYS"/>
    <property type="match status" value="1"/>
</dbReference>
<dbReference type="PROSITE" id="PS50203">
    <property type="entry name" value="CALPAIN_CAT"/>
    <property type="match status" value="1"/>
</dbReference>
<feature type="domain" description="GAT" evidence="10">
    <location>
        <begin position="278"/>
        <end position="405"/>
    </location>
</feature>
<dbReference type="Pfam" id="PF00648">
    <property type="entry name" value="Peptidase_C2"/>
    <property type="match status" value="1"/>
</dbReference>
<dbReference type="SMART" id="SM00809">
    <property type="entry name" value="Alpha_adaptinC2"/>
    <property type="match status" value="1"/>
</dbReference>
<dbReference type="SUPFAM" id="SSF49348">
    <property type="entry name" value="Clathrin adaptor appendage domain"/>
    <property type="match status" value="1"/>
</dbReference>
<dbReference type="Pfam" id="PF03127">
    <property type="entry name" value="GAT"/>
    <property type="match status" value="1"/>
</dbReference>
<dbReference type="GO" id="GO:0005829">
    <property type="term" value="C:cytosol"/>
    <property type="evidence" value="ECO:0007669"/>
    <property type="project" value="GOC"/>
</dbReference>
<comment type="caution">
    <text evidence="11">The sequence shown here is derived from an EMBL/GenBank/DDBJ whole genome shotgun (WGS) entry which is preliminary data.</text>
</comment>
<dbReference type="SUPFAM" id="SSF54001">
    <property type="entry name" value="Cysteine proteinases"/>
    <property type="match status" value="1"/>
</dbReference>
<dbReference type="GO" id="GO:0043328">
    <property type="term" value="P:protein transport to vacuole involved in ubiquitin-dependent protein catabolic process via the multivesicular body sorting pathway"/>
    <property type="evidence" value="ECO:0007669"/>
    <property type="project" value="TreeGrafter"/>
</dbReference>
<evidence type="ECO:0000259" key="8">
    <source>
        <dbReference type="PROSITE" id="PS50180"/>
    </source>
</evidence>
<organism evidence="11 12">
    <name type="scientific">Aureobasidium pullulans</name>
    <name type="common">Black yeast</name>
    <name type="synonym">Pullularia pullulans</name>
    <dbReference type="NCBI Taxonomy" id="5580"/>
    <lineage>
        <taxon>Eukaryota</taxon>
        <taxon>Fungi</taxon>
        <taxon>Dikarya</taxon>
        <taxon>Ascomycota</taxon>
        <taxon>Pezizomycotina</taxon>
        <taxon>Dothideomycetes</taxon>
        <taxon>Dothideomycetidae</taxon>
        <taxon>Dothideales</taxon>
        <taxon>Saccotheciaceae</taxon>
        <taxon>Aureobasidium</taxon>
    </lineage>
</organism>
<dbReference type="GO" id="GO:0035091">
    <property type="term" value="F:phosphatidylinositol binding"/>
    <property type="evidence" value="ECO:0007669"/>
    <property type="project" value="InterPro"/>
</dbReference>
<dbReference type="GO" id="GO:0005802">
    <property type="term" value="C:trans-Golgi network"/>
    <property type="evidence" value="ECO:0007669"/>
    <property type="project" value="UniProtKB-ARBA"/>
</dbReference>
<dbReference type="InterPro" id="IPR038425">
    <property type="entry name" value="GAT_sf"/>
</dbReference>
<feature type="domain" description="Calpain catalytic" evidence="9">
    <location>
        <begin position="164"/>
        <end position="311"/>
    </location>
</feature>
<dbReference type="SUPFAM" id="SSF89009">
    <property type="entry name" value="GAT-like domain"/>
    <property type="match status" value="1"/>
</dbReference>
<feature type="domain" description="GAE" evidence="8">
    <location>
        <begin position="611"/>
        <end position="729"/>
    </location>
</feature>
<dbReference type="GO" id="GO:0043130">
    <property type="term" value="F:ubiquitin binding"/>
    <property type="evidence" value="ECO:0007669"/>
    <property type="project" value="InterPro"/>
</dbReference>
<dbReference type="GO" id="GO:0006895">
    <property type="term" value="P:Golgi to endosome transport"/>
    <property type="evidence" value="ECO:0007669"/>
    <property type="project" value="TreeGrafter"/>
</dbReference>
<dbReference type="AlphaFoldDB" id="A0A4T0E3U1"/>
<dbReference type="Proteomes" id="UP000304947">
    <property type="component" value="Unassembled WGS sequence"/>
</dbReference>
<evidence type="ECO:0000256" key="1">
    <source>
        <dbReference type="ARBA" id="ARBA00004555"/>
    </source>
</evidence>
<keyword evidence="5" id="KW-0333">Golgi apparatus</keyword>
<name>A0A4T0E3U1_AURPU</name>
<dbReference type="FunFam" id="1.20.58.160:FF:000003">
    <property type="entry name" value="VHS domain protein"/>
    <property type="match status" value="1"/>
</dbReference>
<evidence type="ECO:0000313" key="12">
    <source>
        <dbReference type="Proteomes" id="UP000304947"/>
    </source>
</evidence>
<dbReference type="InterPro" id="IPR013041">
    <property type="entry name" value="Clathrin_app_Ig-like_sf"/>
</dbReference>
<keyword evidence="4" id="KW-0653">Protein transport</keyword>
<dbReference type="InterPro" id="IPR038765">
    <property type="entry name" value="Papain-like_cys_pep_sf"/>
</dbReference>
<evidence type="ECO:0000256" key="3">
    <source>
        <dbReference type="ARBA" id="ARBA00022448"/>
    </source>
</evidence>
<dbReference type="Gene3D" id="1.20.58.160">
    <property type="match status" value="1"/>
</dbReference>
<evidence type="ECO:0000256" key="2">
    <source>
        <dbReference type="ARBA" id="ARBA00007623"/>
    </source>
</evidence>
<evidence type="ECO:0000256" key="7">
    <source>
        <dbReference type="SAM" id="MobiDB-lite"/>
    </source>
</evidence>
<evidence type="ECO:0000256" key="5">
    <source>
        <dbReference type="ARBA" id="ARBA00023034"/>
    </source>
</evidence>
<protein>
    <submittedName>
        <fullName evidence="11">ADP-ribosylation factor-binding protein-like protein GGA1</fullName>
    </submittedName>
</protein>
<feature type="compositionally biased region" description="Polar residues" evidence="7">
    <location>
        <begin position="7"/>
        <end position="16"/>
    </location>
</feature>
<comment type="similarity">
    <text evidence="2">Belongs to the peptidase C2 family.</text>
</comment>
<keyword evidence="3" id="KW-0813">Transport</keyword>
<dbReference type="InterPro" id="IPR052653">
    <property type="entry name" value="ARF-binding"/>
</dbReference>
<dbReference type="EMBL" id="QZBU01000301">
    <property type="protein sequence ID" value="TIA68382.1"/>
    <property type="molecule type" value="Genomic_DNA"/>
</dbReference>
<dbReference type="InterPro" id="IPR004152">
    <property type="entry name" value="GAT_dom"/>
</dbReference>
<dbReference type="InterPro" id="IPR000169">
    <property type="entry name" value="Pept_cys_AS"/>
</dbReference>
<feature type="region of interest" description="Disordered" evidence="7">
    <location>
        <begin position="443"/>
        <end position="470"/>
    </location>
</feature>
<dbReference type="PANTHER" id="PTHR47180:SF1">
    <property type="entry name" value="ADP-RIBOSYLATION FACTOR-BINDING PROTEIN GGA1-RELATED"/>
    <property type="match status" value="1"/>
</dbReference>
<dbReference type="GO" id="GO:0004198">
    <property type="term" value="F:calcium-dependent cysteine-type endopeptidase activity"/>
    <property type="evidence" value="ECO:0007669"/>
    <property type="project" value="InterPro"/>
</dbReference>
<dbReference type="GO" id="GO:0006896">
    <property type="term" value="P:Golgi to vacuole transport"/>
    <property type="evidence" value="ECO:0007669"/>
    <property type="project" value="TreeGrafter"/>
</dbReference>
<dbReference type="InterPro" id="IPR008152">
    <property type="entry name" value="Clathrin_a/b/g-adaptin_app_Ig"/>
</dbReference>
<evidence type="ECO:0000259" key="10">
    <source>
        <dbReference type="PROSITE" id="PS50909"/>
    </source>
</evidence>
<dbReference type="CDD" id="cd14235">
    <property type="entry name" value="GAT_GGA_fungi"/>
    <property type="match status" value="1"/>
</dbReference>
<dbReference type="PANTHER" id="PTHR47180">
    <property type="entry name" value="ADP-RIBOSYLATION FACTOR-BINDING PROTEIN GGA1-RELATED"/>
    <property type="match status" value="1"/>
</dbReference>
<feature type="compositionally biased region" description="Polar residues" evidence="7">
    <location>
        <begin position="538"/>
        <end position="554"/>
    </location>
</feature>
<feature type="region of interest" description="Disordered" evidence="7">
    <location>
        <begin position="1"/>
        <end position="21"/>
    </location>
</feature>
<dbReference type="Pfam" id="PF02883">
    <property type="entry name" value="Alpha_adaptinC2"/>
    <property type="match status" value="1"/>
</dbReference>
<comment type="caution">
    <text evidence="6">Lacks conserved residue(s) required for the propagation of feature annotation.</text>
</comment>
<gene>
    <name evidence="11" type="ORF">D6C83_01618</name>
</gene>
<comment type="subcellular location">
    <subcellularLocation>
        <location evidence="1">Golgi apparatus</location>
    </subcellularLocation>
</comment>
<feature type="compositionally biased region" description="Polar residues" evidence="7">
    <location>
        <begin position="570"/>
        <end position="582"/>
    </location>
</feature>
<feature type="compositionally biased region" description="Low complexity" evidence="7">
    <location>
        <begin position="448"/>
        <end position="458"/>
    </location>
</feature>
<evidence type="ECO:0000256" key="4">
    <source>
        <dbReference type="ARBA" id="ARBA00022927"/>
    </source>
</evidence>
<feature type="compositionally biased region" description="Pro residues" evidence="7">
    <location>
        <begin position="508"/>
        <end position="521"/>
    </location>
</feature>
<feature type="region of interest" description="Disordered" evidence="7">
    <location>
        <begin position="570"/>
        <end position="592"/>
    </location>
</feature>
<dbReference type="InterPro" id="IPR001300">
    <property type="entry name" value="Peptidase_C2_calpain_cat"/>
</dbReference>
<reference evidence="11 12" key="1">
    <citation type="submission" date="2018-10" db="EMBL/GenBank/DDBJ databases">
        <title>Fifty Aureobasidium pullulans genomes reveal a recombining polyextremotolerant generalist.</title>
        <authorList>
            <person name="Gostincar C."/>
            <person name="Turk M."/>
            <person name="Zajc J."/>
            <person name="Gunde-Cimerman N."/>
        </authorList>
    </citation>
    <scope>NUCLEOTIDE SEQUENCE [LARGE SCALE GENOMIC DNA]</scope>
    <source>
        <strain evidence="11 12">EXF-3380</strain>
    </source>
</reference>
<feature type="region of interest" description="Disordered" evidence="7">
    <location>
        <begin position="492"/>
        <end position="556"/>
    </location>
</feature>
<accession>A0A4T0E3U1</accession>